<dbReference type="SUPFAM" id="SSF161098">
    <property type="entry name" value="MetI-like"/>
    <property type="match status" value="1"/>
</dbReference>
<keyword evidence="7" id="KW-0547">Nucleotide-binding</keyword>
<dbReference type="GO" id="GO:0016887">
    <property type="term" value="F:ATP hydrolysis activity"/>
    <property type="evidence" value="ECO:0007669"/>
    <property type="project" value="InterPro"/>
</dbReference>
<dbReference type="Pfam" id="PF08352">
    <property type="entry name" value="oligo_HPY"/>
    <property type="match status" value="1"/>
</dbReference>
<gene>
    <name evidence="15" type="ORF">SAMN06265370_11589</name>
</gene>
<dbReference type="InterPro" id="IPR003439">
    <property type="entry name" value="ABC_transporter-like_ATP-bd"/>
</dbReference>
<dbReference type="InterPro" id="IPR000515">
    <property type="entry name" value="MetI-like"/>
</dbReference>
<dbReference type="GO" id="GO:0055085">
    <property type="term" value="P:transmembrane transport"/>
    <property type="evidence" value="ECO:0007669"/>
    <property type="project" value="InterPro"/>
</dbReference>
<name>A0A238Y8Z8_9RHOB</name>
<organism evidence="15 16">
    <name type="scientific">Puniceibacterium sediminis</name>
    <dbReference type="NCBI Taxonomy" id="1608407"/>
    <lineage>
        <taxon>Bacteria</taxon>
        <taxon>Pseudomonadati</taxon>
        <taxon>Pseudomonadota</taxon>
        <taxon>Alphaproteobacteria</taxon>
        <taxon>Rhodobacterales</taxon>
        <taxon>Paracoccaceae</taxon>
        <taxon>Puniceibacterium</taxon>
    </lineage>
</organism>
<feature type="transmembrane region" description="Helical" evidence="11">
    <location>
        <begin position="234"/>
        <end position="257"/>
    </location>
</feature>
<evidence type="ECO:0000256" key="2">
    <source>
        <dbReference type="ARBA" id="ARBA00004651"/>
    </source>
</evidence>
<keyword evidence="4 11" id="KW-0813">Transport</keyword>
<dbReference type="GO" id="GO:0005886">
    <property type="term" value="C:plasma membrane"/>
    <property type="evidence" value="ECO:0007669"/>
    <property type="project" value="UniProtKB-SubCell"/>
</dbReference>
<protein>
    <submittedName>
        <fullName evidence="15">Peptide/nickel transport system permease protein</fullName>
    </submittedName>
</protein>
<evidence type="ECO:0000313" key="16">
    <source>
        <dbReference type="Proteomes" id="UP000198417"/>
    </source>
</evidence>
<dbReference type="InterPro" id="IPR050388">
    <property type="entry name" value="ABC_Ni/Peptide_Import"/>
</dbReference>
<evidence type="ECO:0000256" key="5">
    <source>
        <dbReference type="ARBA" id="ARBA00022475"/>
    </source>
</evidence>
<feature type="transmembrane region" description="Helical" evidence="11">
    <location>
        <begin position="108"/>
        <end position="129"/>
    </location>
</feature>
<dbReference type="PROSITE" id="PS50893">
    <property type="entry name" value="ABC_TRANSPORTER_2"/>
    <property type="match status" value="1"/>
</dbReference>
<keyword evidence="9 11" id="KW-1133">Transmembrane helix</keyword>
<keyword evidence="6 11" id="KW-0812">Transmembrane</keyword>
<feature type="region of interest" description="Disordered" evidence="12">
    <location>
        <begin position="275"/>
        <end position="297"/>
    </location>
</feature>
<evidence type="ECO:0000256" key="4">
    <source>
        <dbReference type="ARBA" id="ARBA00022448"/>
    </source>
</evidence>
<feature type="transmembrane region" description="Helical" evidence="11">
    <location>
        <begin position="189"/>
        <end position="214"/>
    </location>
</feature>
<keyword evidence="5" id="KW-1003">Cell membrane</keyword>
<dbReference type="GO" id="GO:0005524">
    <property type="term" value="F:ATP binding"/>
    <property type="evidence" value="ECO:0007669"/>
    <property type="project" value="UniProtKB-KW"/>
</dbReference>
<dbReference type="CDD" id="cd06261">
    <property type="entry name" value="TM_PBP2"/>
    <property type="match status" value="1"/>
</dbReference>
<evidence type="ECO:0000256" key="3">
    <source>
        <dbReference type="ARBA" id="ARBA00005417"/>
    </source>
</evidence>
<dbReference type="PANTHER" id="PTHR43297:SF2">
    <property type="entry name" value="DIPEPTIDE TRANSPORT ATP-BINDING PROTEIN DPPD"/>
    <property type="match status" value="1"/>
</dbReference>
<evidence type="ECO:0000256" key="6">
    <source>
        <dbReference type="ARBA" id="ARBA00022692"/>
    </source>
</evidence>
<dbReference type="EMBL" id="FZNN01000015">
    <property type="protein sequence ID" value="SNR67746.1"/>
    <property type="molecule type" value="Genomic_DNA"/>
</dbReference>
<feature type="domain" description="ABC transporter" evidence="13">
    <location>
        <begin position="302"/>
        <end position="558"/>
    </location>
</feature>
<dbReference type="Pfam" id="PF00005">
    <property type="entry name" value="ABC_tran"/>
    <property type="match status" value="1"/>
</dbReference>
<reference evidence="15 16" key="1">
    <citation type="submission" date="2017-06" db="EMBL/GenBank/DDBJ databases">
        <authorList>
            <person name="Kim H.J."/>
            <person name="Triplett B.A."/>
        </authorList>
    </citation>
    <scope>NUCLEOTIDE SEQUENCE [LARGE SCALE GENOMIC DNA]</scope>
    <source>
        <strain evidence="15 16">DSM 29052</strain>
    </source>
</reference>
<evidence type="ECO:0000256" key="8">
    <source>
        <dbReference type="ARBA" id="ARBA00022840"/>
    </source>
</evidence>
<dbReference type="AlphaFoldDB" id="A0A238Y8Z8"/>
<comment type="subcellular location">
    <subcellularLocation>
        <location evidence="1">Cell inner membrane</location>
        <topology evidence="1">Peripheral membrane protein</topology>
    </subcellularLocation>
    <subcellularLocation>
        <location evidence="2 11">Cell membrane</location>
        <topology evidence="2 11">Multi-pass membrane protein</topology>
    </subcellularLocation>
</comment>
<keyword evidence="16" id="KW-1185">Reference proteome</keyword>
<dbReference type="GO" id="GO:0015833">
    <property type="term" value="P:peptide transport"/>
    <property type="evidence" value="ECO:0007669"/>
    <property type="project" value="InterPro"/>
</dbReference>
<dbReference type="NCBIfam" id="TIGR01727">
    <property type="entry name" value="oligo_HPY"/>
    <property type="match status" value="1"/>
</dbReference>
<evidence type="ECO:0000256" key="9">
    <source>
        <dbReference type="ARBA" id="ARBA00022989"/>
    </source>
</evidence>
<dbReference type="PROSITE" id="PS50928">
    <property type="entry name" value="ABC_TM1"/>
    <property type="match status" value="1"/>
</dbReference>
<keyword evidence="10 11" id="KW-0472">Membrane</keyword>
<dbReference type="Gene3D" id="3.40.50.300">
    <property type="entry name" value="P-loop containing nucleotide triphosphate hydrolases"/>
    <property type="match status" value="1"/>
</dbReference>
<dbReference type="PROSITE" id="PS00211">
    <property type="entry name" value="ABC_TRANSPORTER_1"/>
    <property type="match status" value="1"/>
</dbReference>
<evidence type="ECO:0000259" key="14">
    <source>
        <dbReference type="PROSITE" id="PS50928"/>
    </source>
</evidence>
<evidence type="ECO:0000256" key="7">
    <source>
        <dbReference type="ARBA" id="ARBA00022741"/>
    </source>
</evidence>
<dbReference type="CDD" id="cd03257">
    <property type="entry name" value="ABC_NikE_OppD_transporters"/>
    <property type="match status" value="1"/>
</dbReference>
<dbReference type="FunFam" id="3.40.50.300:FF:000016">
    <property type="entry name" value="Oligopeptide ABC transporter ATP-binding component"/>
    <property type="match status" value="1"/>
</dbReference>
<dbReference type="InterPro" id="IPR017871">
    <property type="entry name" value="ABC_transporter-like_CS"/>
</dbReference>
<evidence type="ECO:0000259" key="13">
    <source>
        <dbReference type="PROSITE" id="PS50893"/>
    </source>
</evidence>
<proteinExistence type="inferred from homology"/>
<evidence type="ECO:0000256" key="1">
    <source>
        <dbReference type="ARBA" id="ARBA00004417"/>
    </source>
</evidence>
<feature type="domain" description="ABC transmembrane type-1" evidence="14">
    <location>
        <begin position="68"/>
        <end position="257"/>
    </location>
</feature>
<evidence type="ECO:0000256" key="12">
    <source>
        <dbReference type="SAM" id="MobiDB-lite"/>
    </source>
</evidence>
<dbReference type="SMART" id="SM00382">
    <property type="entry name" value="AAA"/>
    <property type="match status" value="1"/>
</dbReference>
<evidence type="ECO:0000256" key="10">
    <source>
        <dbReference type="ARBA" id="ARBA00023136"/>
    </source>
</evidence>
<dbReference type="SUPFAM" id="SSF52540">
    <property type="entry name" value="P-loop containing nucleoside triphosphate hydrolases"/>
    <property type="match status" value="1"/>
</dbReference>
<comment type="similarity">
    <text evidence="11">Belongs to the binding-protein-dependent transport system permease family.</text>
</comment>
<dbReference type="InterPro" id="IPR027417">
    <property type="entry name" value="P-loop_NTPase"/>
</dbReference>
<dbReference type="Gene3D" id="1.10.3720.10">
    <property type="entry name" value="MetI-like"/>
    <property type="match status" value="1"/>
</dbReference>
<keyword evidence="8" id="KW-0067">ATP-binding</keyword>
<dbReference type="InterPro" id="IPR035906">
    <property type="entry name" value="MetI-like_sf"/>
</dbReference>
<comment type="similarity">
    <text evidence="3">Belongs to the ABC transporter superfamily.</text>
</comment>
<feature type="transmembrane region" description="Helical" evidence="11">
    <location>
        <begin position="72"/>
        <end position="96"/>
    </location>
</feature>
<evidence type="ECO:0000313" key="15">
    <source>
        <dbReference type="EMBL" id="SNR67746.1"/>
    </source>
</evidence>
<feature type="compositionally biased region" description="Low complexity" evidence="12">
    <location>
        <begin position="285"/>
        <end position="294"/>
    </location>
</feature>
<sequence length="624" mass="66719">MNRALRQLIVPGTAVAIIVMLVLLAPVLPLADVRGMDIPHRFAPPSAQHWLGQDEFGRDVLARLIWGGRASLFIAIGSALAAAVIGTTLGLLGGYFRGVVEIVTVRAAEIILCLPPLLLALLVVTILGAGTRPLILALTILYTPNYARVIYAATLQVQGLDFVTAQRAMGTHPIRILWRTILPNVMPPLLVQMSLVIASAMVIESGLSFLGLGVVPPTPSWGLMIRAARSAMELAPLLLVWPSLALAGTILTFNLLCDRLQSVLDPRATTAGGALWLRNPRRRAAPTPRTTTPPDQTQAPLLEIRDLAIAVNAGRQPMDLVHNVSISVQPGETVALVGESGSGKTLTSLALTGLLPDSLSVTGGTATYMPRDGVPIDLCQLDEQGFRTLRGSEISMVFQDAAAALNPVLRIGYQVAEAIRAHRNPSDFELDTAVIELLRHVGIPDPKARARAYPHELSGGQRQRAMIAVAIANSPRLLIADEPTTALDPTIQAQILQLFRTLKDDTPEMGLIFVTHDLALVSEIADRVTVMYAGEVVEDGPVAQVFAQPRHPYTAALIASVPEGGAERLVAIPGTVPAPNAMPPGCRFAPRCAHARPECDAAPPPVIAPAPERRTRCIRWKEVT</sequence>
<dbReference type="OrthoDB" id="7957282at2"/>
<dbReference type="PANTHER" id="PTHR43297">
    <property type="entry name" value="OLIGOPEPTIDE TRANSPORT ATP-BINDING PROTEIN APPD"/>
    <property type="match status" value="1"/>
</dbReference>
<feature type="transmembrane region" description="Helical" evidence="11">
    <location>
        <begin position="12"/>
        <end position="31"/>
    </location>
</feature>
<accession>A0A238Y8Z8</accession>
<dbReference type="InterPro" id="IPR013563">
    <property type="entry name" value="Oligopep_ABC_C"/>
</dbReference>
<dbReference type="InterPro" id="IPR003593">
    <property type="entry name" value="AAA+_ATPase"/>
</dbReference>
<evidence type="ECO:0000256" key="11">
    <source>
        <dbReference type="RuleBase" id="RU363032"/>
    </source>
</evidence>
<dbReference type="Pfam" id="PF00528">
    <property type="entry name" value="BPD_transp_1"/>
    <property type="match status" value="1"/>
</dbReference>
<dbReference type="RefSeq" id="WP_089272183.1">
    <property type="nucleotide sequence ID" value="NZ_FZNN01000015.1"/>
</dbReference>
<dbReference type="Proteomes" id="UP000198417">
    <property type="component" value="Unassembled WGS sequence"/>
</dbReference>